<dbReference type="GeneID" id="46920564"/>
<dbReference type="AlphaFoldDB" id="A0A1X9SKU9"/>
<sequence>MIRLILILLCGVSLQAHSLKVFASQDGDFVVIKSYFYGNSPCRNCNIDIIKDDKIIQNAKTDENGVARLKLMANEFDILVDGSLAHEKRISFSTDTKITIEDDNQISKIIYSLIAIILIFGILYLIKRK</sequence>
<keyword evidence="2" id="KW-0732">Signal</keyword>
<reference evidence="4" key="1">
    <citation type="journal article" date="2017" name="Genome Biol. Evol.">
        <title>Comparative Genomic Analysis Identifies a Campylobacter Clade Deficient in Selenium Metabolism.</title>
        <authorList>
            <person name="Miller W.G."/>
            <person name="Yee E."/>
            <person name="Lopes B.S."/>
            <person name="Chapman M.H."/>
            <person name="Huynh S."/>
            <person name="Bono J.L."/>
            <person name="Parker C.T."/>
            <person name="Strachan N.J.C."/>
            <person name="Forbes K.J."/>
        </authorList>
    </citation>
    <scope>NUCLEOTIDE SEQUENCE [LARGE SCALE GENOMIC DNA]</scope>
    <source>
        <strain evidence="4">NCTC 13004</strain>
    </source>
</reference>
<dbReference type="KEGG" id="clx:CLAN_0091"/>
<keyword evidence="1" id="KW-1133">Transmembrane helix</keyword>
<evidence type="ECO:0000313" key="3">
    <source>
        <dbReference type="EMBL" id="ARQ96875.1"/>
    </source>
</evidence>
<feature type="transmembrane region" description="Helical" evidence="1">
    <location>
        <begin position="109"/>
        <end position="126"/>
    </location>
</feature>
<keyword evidence="1" id="KW-0812">Transmembrane</keyword>
<protein>
    <submittedName>
        <fullName evidence="3">Co/Ni ABC transporter CbiKLMQO, membrane protein CbiL</fullName>
    </submittedName>
</protein>
<feature type="signal peptide" evidence="2">
    <location>
        <begin position="1"/>
        <end position="23"/>
    </location>
</feature>
<evidence type="ECO:0000313" key="4">
    <source>
        <dbReference type="Proteomes" id="UP000202031"/>
    </source>
</evidence>
<dbReference type="EMBL" id="CP015578">
    <property type="protein sequence ID" value="ARQ96875.1"/>
    <property type="molecule type" value="Genomic_DNA"/>
</dbReference>
<dbReference type="Proteomes" id="UP000202031">
    <property type="component" value="Chromosome"/>
</dbReference>
<keyword evidence="1" id="KW-0472">Membrane</keyword>
<evidence type="ECO:0000256" key="1">
    <source>
        <dbReference type="SAM" id="Phobius"/>
    </source>
</evidence>
<name>A0A1X9SKU9_9BACT</name>
<accession>A0A1X9SKU9</accession>
<feature type="chain" id="PRO_5013321946" evidence="2">
    <location>
        <begin position="24"/>
        <end position="129"/>
    </location>
</feature>
<evidence type="ECO:0000256" key="2">
    <source>
        <dbReference type="SAM" id="SignalP"/>
    </source>
</evidence>
<dbReference type="RefSeq" id="WP_096013831.1">
    <property type="nucleotide sequence ID" value="NZ_CP015578.1"/>
</dbReference>
<gene>
    <name evidence="3" type="primary">cbiL</name>
    <name evidence="3" type="ORF">CLAN_0091</name>
</gene>
<proteinExistence type="predicted"/>
<organism evidence="3 4">
    <name type="scientific">Campylobacter lanienae NCTC 13004</name>
    <dbReference type="NCBI Taxonomy" id="1031753"/>
    <lineage>
        <taxon>Bacteria</taxon>
        <taxon>Pseudomonadati</taxon>
        <taxon>Campylobacterota</taxon>
        <taxon>Epsilonproteobacteria</taxon>
        <taxon>Campylobacterales</taxon>
        <taxon>Campylobacteraceae</taxon>
        <taxon>Campylobacter</taxon>
    </lineage>
</organism>